<feature type="transmembrane region" description="Helical" evidence="2">
    <location>
        <begin position="193"/>
        <end position="214"/>
    </location>
</feature>
<accession>A0AAE0IC14</accession>
<comment type="caution">
    <text evidence="3">The sequence shown here is derived from an EMBL/GenBank/DDBJ whole genome shotgun (WGS) entry which is preliminary data.</text>
</comment>
<dbReference type="Proteomes" id="UP001283341">
    <property type="component" value="Unassembled WGS sequence"/>
</dbReference>
<evidence type="ECO:0000313" key="3">
    <source>
        <dbReference type="EMBL" id="KAK3321927.1"/>
    </source>
</evidence>
<dbReference type="AlphaFoldDB" id="A0AAE0IC14"/>
<evidence type="ECO:0000256" key="2">
    <source>
        <dbReference type="SAM" id="Phobius"/>
    </source>
</evidence>
<reference evidence="3" key="1">
    <citation type="journal article" date="2023" name="Mol. Phylogenet. Evol.">
        <title>Genome-scale phylogeny and comparative genomics of the fungal order Sordariales.</title>
        <authorList>
            <person name="Hensen N."/>
            <person name="Bonometti L."/>
            <person name="Westerberg I."/>
            <person name="Brannstrom I.O."/>
            <person name="Guillou S."/>
            <person name="Cros-Aarteil S."/>
            <person name="Calhoun S."/>
            <person name="Haridas S."/>
            <person name="Kuo A."/>
            <person name="Mondo S."/>
            <person name="Pangilinan J."/>
            <person name="Riley R."/>
            <person name="LaButti K."/>
            <person name="Andreopoulos B."/>
            <person name="Lipzen A."/>
            <person name="Chen C."/>
            <person name="Yan M."/>
            <person name="Daum C."/>
            <person name="Ng V."/>
            <person name="Clum A."/>
            <person name="Steindorff A."/>
            <person name="Ohm R.A."/>
            <person name="Martin F."/>
            <person name="Silar P."/>
            <person name="Natvig D.O."/>
            <person name="Lalanne C."/>
            <person name="Gautier V."/>
            <person name="Ament-Velasquez S.L."/>
            <person name="Kruys A."/>
            <person name="Hutchinson M.I."/>
            <person name="Powell A.J."/>
            <person name="Barry K."/>
            <person name="Miller A.N."/>
            <person name="Grigoriev I.V."/>
            <person name="Debuchy R."/>
            <person name="Gladieux P."/>
            <person name="Hiltunen Thoren M."/>
            <person name="Johannesson H."/>
        </authorList>
    </citation>
    <scope>NUCLEOTIDE SEQUENCE</scope>
    <source>
        <strain evidence="3">CBS 118394</strain>
    </source>
</reference>
<feature type="transmembrane region" description="Helical" evidence="2">
    <location>
        <begin position="105"/>
        <end position="122"/>
    </location>
</feature>
<keyword evidence="2" id="KW-0472">Membrane</keyword>
<feature type="transmembrane region" description="Helical" evidence="2">
    <location>
        <begin position="226"/>
        <end position="247"/>
    </location>
</feature>
<keyword evidence="2" id="KW-0812">Transmembrane</keyword>
<dbReference type="EMBL" id="JAUEDM010000003">
    <property type="protein sequence ID" value="KAK3321927.1"/>
    <property type="molecule type" value="Genomic_DNA"/>
</dbReference>
<keyword evidence="4" id="KW-1185">Reference proteome</keyword>
<keyword evidence="2" id="KW-1133">Transmembrane helix</keyword>
<evidence type="ECO:0000256" key="1">
    <source>
        <dbReference type="SAM" id="MobiDB-lite"/>
    </source>
</evidence>
<feature type="region of interest" description="Disordered" evidence="1">
    <location>
        <begin position="276"/>
        <end position="295"/>
    </location>
</feature>
<sequence>MGLPTNYTLSDIVFGGLVQLLTLPYHRFFTYNTLRPAQEVAKHADSGLERDAPDRAELYGVLVGWRERKKDELNFAALAATVITAIVTASFSVPNVETSHWVGPAFWYASISTSICGIFLSAQQLSMLTLMGELPEGHDMPSAATMRRHLSQILYERKRDDCVSDEAGVTSSSSPSFSLSWRLLFTWQCPMMFIAYSTLFYVIGLTVVVCTPLIWEPWGPNSYTAIAYIASTALAWGLFAFCSLGGYSAITMHQREDEAAEIEAYRASEAAATAATAREDSAVEKPLTVGGGKTE</sequence>
<organism evidence="3 4">
    <name type="scientific">Apodospora peruviana</name>
    <dbReference type="NCBI Taxonomy" id="516989"/>
    <lineage>
        <taxon>Eukaryota</taxon>
        <taxon>Fungi</taxon>
        <taxon>Dikarya</taxon>
        <taxon>Ascomycota</taxon>
        <taxon>Pezizomycotina</taxon>
        <taxon>Sordariomycetes</taxon>
        <taxon>Sordariomycetidae</taxon>
        <taxon>Sordariales</taxon>
        <taxon>Lasiosphaeriaceae</taxon>
        <taxon>Apodospora</taxon>
    </lineage>
</organism>
<name>A0AAE0IC14_9PEZI</name>
<reference evidence="3" key="2">
    <citation type="submission" date="2023-06" db="EMBL/GenBank/DDBJ databases">
        <authorList>
            <consortium name="Lawrence Berkeley National Laboratory"/>
            <person name="Haridas S."/>
            <person name="Hensen N."/>
            <person name="Bonometti L."/>
            <person name="Westerberg I."/>
            <person name="Brannstrom I.O."/>
            <person name="Guillou S."/>
            <person name="Cros-Aarteil S."/>
            <person name="Calhoun S."/>
            <person name="Kuo A."/>
            <person name="Mondo S."/>
            <person name="Pangilinan J."/>
            <person name="Riley R."/>
            <person name="Labutti K."/>
            <person name="Andreopoulos B."/>
            <person name="Lipzen A."/>
            <person name="Chen C."/>
            <person name="Yanf M."/>
            <person name="Daum C."/>
            <person name="Ng V."/>
            <person name="Clum A."/>
            <person name="Steindorff A."/>
            <person name="Ohm R."/>
            <person name="Martin F."/>
            <person name="Silar P."/>
            <person name="Natvig D."/>
            <person name="Lalanne C."/>
            <person name="Gautier V."/>
            <person name="Ament-Velasquez S.L."/>
            <person name="Kruys A."/>
            <person name="Hutchinson M.I."/>
            <person name="Powell A.J."/>
            <person name="Barry K."/>
            <person name="Miller A.N."/>
            <person name="Grigoriev I.V."/>
            <person name="Debuchy R."/>
            <person name="Gladieux P."/>
            <person name="Thoren M.H."/>
            <person name="Johannesson H."/>
        </authorList>
    </citation>
    <scope>NUCLEOTIDE SEQUENCE</scope>
    <source>
        <strain evidence="3">CBS 118394</strain>
    </source>
</reference>
<feature type="transmembrane region" description="Helical" evidence="2">
    <location>
        <begin position="75"/>
        <end position="93"/>
    </location>
</feature>
<evidence type="ECO:0000313" key="4">
    <source>
        <dbReference type="Proteomes" id="UP001283341"/>
    </source>
</evidence>
<gene>
    <name evidence="3" type="ORF">B0H66DRAFT_183417</name>
</gene>
<protein>
    <submittedName>
        <fullName evidence="3">Uncharacterized protein</fullName>
    </submittedName>
</protein>
<proteinExistence type="predicted"/>